<feature type="compositionally biased region" description="Basic and acidic residues" evidence="1">
    <location>
        <begin position="265"/>
        <end position="277"/>
    </location>
</feature>
<organism evidence="2 3">
    <name type="scientific">Volvox reticuliferus</name>
    <dbReference type="NCBI Taxonomy" id="1737510"/>
    <lineage>
        <taxon>Eukaryota</taxon>
        <taxon>Viridiplantae</taxon>
        <taxon>Chlorophyta</taxon>
        <taxon>core chlorophytes</taxon>
        <taxon>Chlorophyceae</taxon>
        <taxon>CS clade</taxon>
        <taxon>Chlamydomonadales</taxon>
        <taxon>Volvocaceae</taxon>
        <taxon>Volvox</taxon>
    </lineage>
</organism>
<reference evidence="2" key="1">
    <citation type="journal article" date="2021" name="Proc. Natl. Acad. Sci. U.S.A.">
        <title>Three genomes in the algal genus Volvox reveal the fate of a haploid sex-determining region after a transition to homothallism.</title>
        <authorList>
            <person name="Yamamoto K."/>
            <person name="Hamaji T."/>
            <person name="Kawai-Toyooka H."/>
            <person name="Matsuzaki R."/>
            <person name="Takahashi F."/>
            <person name="Nishimura Y."/>
            <person name="Kawachi M."/>
            <person name="Noguchi H."/>
            <person name="Minakuchi Y."/>
            <person name="Umen J.G."/>
            <person name="Toyoda A."/>
            <person name="Nozaki H."/>
        </authorList>
    </citation>
    <scope>NUCLEOTIDE SEQUENCE</scope>
    <source>
        <strain evidence="2">NIES-3786</strain>
    </source>
</reference>
<feature type="region of interest" description="Disordered" evidence="1">
    <location>
        <begin position="184"/>
        <end position="367"/>
    </location>
</feature>
<dbReference type="Gene3D" id="3.30.70.330">
    <property type="match status" value="1"/>
</dbReference>
<dbReference type="GO" id="GO:0000398">
    <property type="term" value="P:mRNA splicing, via spliceosome"/>
    <property type="evidence" value="ECO:0007669"/>
    <property type="project" value="InterPro"/>
</dbReference>
<comment type="caution">
    <text evidence="2">The sequence shown here is derived from an EMBL/GenBank/DDBJ whole genome shotgun (WGS) entry which is preliminary data.</text>
</comment>
<dbReference type="InterPro" id="IPR035979">
    <property type="entry name" value="RBD_domain_sf"/>
</dbReference>
<dbReference type="CDD" id="cd12411">
    <property type="entry name" value="RRM_ist3_like"/>
    <property type="match status" value="1"/>
</dbReference>
<feature type="compositionally biased region" description="Low complexity" evidence="1">
    <location>
        <begin position="248"/>
        <end position="258"/>
    </location>
</feature>
<dbReference type="Pfam" id="PF00076">
    <property type="entry name" value="RRM_1"/>
    <property type="match status" value="1"/>
</dbReference>
<feature type="compositionally biased region" description="Basic and acidic residues" evidence="1">
    <location>
        <begin position="195"/>
        <end position="247"/>
    </location>
</feature>
<dbReference type="InterPro" id="IPR012677">
    <property type="entry name" value="Nucleotide-bd_a/b_plait_sf"/>
</dbReference>
<feature type="compositionally biased region" description="Basic and acidic residues" evidence="1">
    <location>
        <begin position="348"/>
        <end position="367"/>
    </location>
</feature>
<feature type="compositionally biased region" description="Basic and acidic residues" evidence="1">
    <location>
        <begin position="306"/>
        <end position="330"/>
    </location>
</feature>
<sequence>MNPLTQIKNTQKATKREIDAGIQDSASWHAQFKHSAYIFAGGLDYELTEGDLLAVFSQYGEIVDLNLIRHKDTGKSKGFAFIAYEDQRSTVLAVDNLNGAKVVGRTIRAEHVDNYKKRRAEVEGEDPDGGDVEKNNEVDRKPERRGESAGRQDAGQGREQPRSSEPWAAAGSIFALMEEARQLEAAKQMSCQVDARPKQELGCSDREQPVYRNPKDAGRKSEQGRNRDRENGCGRELERDRDWERGRSSSAGPSAAPAFGPPRPPRREAVAGAREDAPEYGPGSARDGRNMDWYNDRGKGRRSPRRDRSGSPDRAGPEARMEGRDRERFSKRTSGSDCAQDRRRSRSRERNHEQQYRDPGRGRDRGR</sequence>
<dbReference type="SUPFAM" id="SSF54928">
    <property type="entry name" value="RNA-binding domain, RBD"/>
    <property type="match status" value="1"/>
</dbReference>
<feature type="region of interest" description="Disordered" evidence="1">
    <location>
        <begin position="118"/>
        <end position="170"/>
    </location>
</feature>
<dbReference type="InterPro" id="IPR051847">
    <property type="entry name" value="RNA_proc/Spliceosome_comp"/>
</dbReference>
<dbReference type="InterPro" id="IPR045844">
    <property type="entry name" value="RRM_Ist3-like"/>
</dbReference>
<dbReference type="AlphaFoldDB" id="A0A8J4CTD8"/>
<accession>A0A8J4CTD8</accession>
<dbReference type="GO" id="GO:0003723">
    <property type="term" value="F:RNA binding"/>
    <property type="evidence" value="ECO:0007669"/>
    <property type="project" value="UniProtKB-UniRule"/>
</dbReference>
<dbReference type="PANTHER" id="PTHR45880">
    <property type="entry name" value="RNA-BINDING MOTIF PROTEIN, X-LINKED 2"/>
    <property type="match status" value="1"/>
</dbReference>
<dbReference type="GO" id="GO:0071011">
    <property type="term" value="C:precatalytic spliceosome"/>
    <property type="evidence" value="ECO:0007669"/>
    <property type="project" value="TreeGrafter"/>
</dbReference>
<dbReference type="GO" id="GO:0005686">
    <property type="term" value="C:U2 snRNP"/>
    <property type="evidence" value="ECO:0007669"/>
    <property type="project" value="TreeGrafter"/>
</dbReference>
<dbReference type="Proteomes" id="UP000747110">
    <property type="component" value="Unassembled WGS sequence"/>
</dbReference>
<keyword evidence="3" id="KW-1185">Reference proteome</keyword>
<feature type="compositionally biased region" description="Basic and acidic residues" evidence="1">
    <location>
        <begin position="131"/>
        <end position="150"/>
    </location>
</feature>
<dbReference type="InterPro" id="IPR000504">
    <property type="entry name" value="RRM_dom"/>
</dbReference>
<evidence type="ECO:0000256" key="1">
    <source>
        <dbReference type="SAM" id="MobiDB-lite"/>
    </source>
</evidence>
<evidence type="ECO:0000313" key="2">
    <source>
        <dbReference type="EMBL" id="GIL88221.1"/>
    </source>
</evidence>
<dbReference type="GO" id="GO:0071013">
    <property type="term" value="C:catalytic step 2 spliceosome"/>
    <property type="evidence" value="ECO:0007669"/>
    <property type="project" value="TreeGrafter"/>
</dbReference>
<name>A0A8J4CTD8_9CHLO</name>
<dbReference type="SMART" id="SM00360">
    <property type="entry name" value="RRM"/>
    <property type="match status" value="1"/>
</dbReference>
<protein>
    <submittedName>
        <fullName evidence="2">Uncharacterized protein</fullName>
    </submittedName>
</protein>
<dbReference type="EMBL" id="BNCP01000043">
    <property type="protein sequence ID" value="GIL88221.1"/>
    <property type="molecule type" value="Genomic_DNA"/>
</dbReference>
<evidence type="ECO:0000313" key="3">
    <source>
        <dbReference type="Proteomes" id="UP000747110"/>
    </source>
</evidence>
<feature type="compositionally biased region" description="Basic and acidic residues" evidence="1">
    <location>
        <begin position="286"/>
        <end position="298"/>
    </location>
</feature>
<gene>
    <name evidence="2" type="ORF">Vretifemale_16276</name>
</gene>
<proteinExistence type="predicted"/>
<dbReference type="PROSITE" id="PS50102">
    <property type="entry name" value="RRM"/>
    <property type="match status" value="1"/>
</dbReference>
<dbReference type="PANTHER" id="PTHR45880:SF1">
    <property type="entry name" value="RNA-BINDING MOTIF PROTEIN, X-LINKED 2"/>
    <property type="match status" value="1"/>
</dbReference>
<dbReference type="OrthoDB" id="2573941at2759"/>